<organism evidence="1 2">
    <name type="scientific">Heligmosomoides polygyrus</name>
    <name type="common">Parasitic roundworm</name>
    <dbReference type="NCBI Taxonomy" id="6339"/>
    <lineage>
        <taxon>Eukaryota</taxon>
        <taxon>Metazoa</taxon>
        <taxon>Ecdysozoa</taxon>
        <taxon>Nematoda</taxon>
        <taxon>Chromadorea</taxon>
        <taxon>Rhabditida</taxon>
        <taxon>Rhabditina</taxon>
        <taxon>Rhabditomorpha</taxon>
        <taxon>Strongyloidea</taxon>
        <taxon>Heligmosomidae</taxon>
        <taxon>Heligmosomoides</taxon>
    </lineage>
</organism>
<accession>A0A183G7Q2</accession>
<dbReference type="InterPro" id="IPR043519">
    <property type="entry name" value="NT_sf"/>
</dbReference>
<dbReference type="PANTHER" id="PTHR12271">
    <property type="entry name" value="POLY A POLYMERASE CID PAP -RELATED"/>
    <property type="match status" value="1"/>
</dbReference>
<dbReference type="GO" id="GO:0050265">
    <property type="term" value="F:RNA uridylyltransferase activity"/>
    <property type="evidence" value="ECO:0007669"/>
    <property type="project" value="TreeGrafter"/>
</dbReference>
<sequence>LRDFHGNGDFKIGQNIDIQFPDDQFQAIRNTNLIRHYVQCDSRLSRLFLYLRMLFDALEIRNSKYGLLSSYHILLLTIHFLQSEQALFPWPVLPVLCKTHSNLVGAHIPIDDVVSTLDSAQGPVGAFLFVKDYRGSGTVDKRRLFFAIWTHFVVGFRHAHTF</sequence>
<reference evidence="2" key="1">
    <citation type="submission" date="2019-09" db="UniProtKB">
        <authorList>
            <consortium name="WormBaseParasite"/>
        </authorList>
    </citation>
    <scope>IDENTIFICATION</scope>
</reference>
<keyword evidence="1" id="KW-1185">Reference proteome</keyword>
<dbReference type="AlphaFoldDB" id="A0A183G7Q2"/>
<name>A0A183G7Q2_HELPZ</name>
<dbReference type="Proteomes" id="UP000050761">
    <property type="component" value="Unassembled WGS sequence"/>
</dbReference>
<proteinExistence type="predicted"/>
<dbReference type="Gene3D" id="3.30.460.10">
    <property type="entry name" value="Beta Polymerase, domain 2"/>
    <property type="match status" value="1"/>
</dbReference>
<protein>
    <submittedName>
        <fullName evidence="2">PAP-associated domain-containing protein</fullName>
    </submittedName>
</protein>
<dbReference type="WBParaSite" id="HPBE_0001783701-mRNA-1">
    <property type="protein sequence ID" value="HPBE_0001783701-mRNA-1"/>
    <property type="gene ID" value="HPBE_0001783701"/>
</dbReference>
<dbReference type="GO" id="GO:0031123">
    <property type="term" value="P:RNA 3'-end processing"/>
    <property type="evidence" value="ECO:0007669"/>
    <property type="project" value="TreeGrafter"/>
</dbReference>
<dbReference type="SUPFAM" id="SSF81631">
    <property type="entry name" value="PAP/OAS1 substrate-binding domain"/>
    <property type="match status" value="1"/>
</dbReference>
<dbReference type="Gene3D" id="1.10.1410.10">
    <property type="match status" value="1"/>
</dbReference>
<dbReference type="PANTHER" id="PTHR12271:SF12">
    <property type="entry name" value="POLYMERASE NUCLEOTIDYL TRANSFERASE DOMAIN-CONTAINING PROTEIN"/>
    <property type="match status" value="1"/>
</dbReference>
<evidence type="ECO:0000313" key="1">
    <source>
        <dbReference type="Proteomes" id="UP000050761"/>
    </source>
</evidence>
<evidence type="ECO:0000313" key="2">
    <source>
        <dbReference type="WBParaSite" id="HPBE_0001783701-mRNA-1"/>
    </source>
</evidence>